<dbReference type="PANTHER" id="PTHR30413:SF10">
    <property type="entry name" value="CAPSULE POLYSACCHARIDE EXPORT INNER-MEMBRANE PROTEIN CTRC"/>
    <property type="match status" value="1"/>
</dbReference>
<comment type="subcellular location">
    <subcellularLocation>
        <location evidence="1">Cell membrane</location>
        <topology evidence="1">Multi-pass membrane protein</topology>
    </subcellularLocation>
</comment>
<keyword evidence="6 9" id="KW-1133">Transmembrane helix</keyword>
<keyword evidence="4" id="KW-1003">Cell membrane</keyword>
<dbReference type="PANTHER" id="PTHR30413">
    <property type="entry name" value="INNER MEMBRANE TRANSPORT PERMEASE"/>
    <property type="match status" value="1"/>
</dbReference>
<keyword evidence="7" id="KW-0762">Sugar transport</keyword>
<evidence type="ECO:0000256" key="2">
    <source>
        <dbReference type="ARBA" id="ARBA00007783"/>
    </source>
</evidence>
<feature type="transmembrane region" description="Helical" evidence="9">
    <location>
        <begin position="54"/>
        <end position="75"/>
    </location>
</feature>
<evidence type="ECO:0000256" key="7">
    <source>
        <dbReference type="ARBA" id="ARBA00023047"/>
    </source>
</evidence>
<reference evidence="11 12" key="1">
    <citation type="submission" date="2017-12" db="EMBL/GenBank/DDBJ databases">
        <title>The genome sequence of Caulobacter sp. 410.</title>
        <authorList>
            <person name="Gao J."/>
            <person name="Mao X."/>
            <person name="Sun J."/>
        </authorList>
    </citation>
    <scope>NUCLEOTIDE SEQUENCE [LARGE SCALE GENOMIC DNA]</scope>
    <source>
        <strain evidence="11 12">410</strain>
    </source>
</reference>
<dbReference type="GO" id="GO:0140359">
    <property type="term" value="F:ABC-type transporter activity"/>
    <property type="evidence" value="ECO:0007669"/>
    <property type="project" value="InterPro"/>
</dbReference>
<gene>
    <name evidence="11" type="ORF">SGCZBJ_24755</name>
</gene>
<keyword evidence="12" id="KW-1185">Reference proteome</keyword>
<keyword evidence="8 9" id="KW-0472">Membrane</keyword>
<accession>A0A2N5CYG6</accession>
<evidence type="ECO:0000259" key="10">
    <source>
        <dbReference type="Pfam" id="PF01061"/>
    </source>
</evidence>
<evidence type="ECO:0000256" key="4">
    <source>
        <dbReference type="ARBA" id="ARBA00022475"/>
    </source>
</evidence>
<keyword evidence="3" id="KW-0813">Transport</keyword>
<sequence length="276" mass="30262">MRPAGGLMIGAGPYIRFRNGFEDLLATPRDIRAIFVMAWDDVTAKYKRTILGPWWLALAHLAMMLGIGFLLGAVFKRPFLEYVVYVGLGLTFFTPILGALADGPNVFLRYKTWILGSSYPLASYVIRSVLNMLVIMLHQLPAILLFWVLAKLPLHVHMLLSIVGLFLTVLFAVGVMLLLGPLGVRFRDLGPATQALTSVLTILTPVYWDKGALNGATNPVLVANPAYHLLQIVRGPLLGDFPTTLNWIAGGGAAVLVFVLGALVFSRSYWRISVSL</sequence>
<keyword evidence="5 9" id="KW-0812">Transmembrane</keyword>
<evidence type="ECO:0000256" key="8">
    <source>
        <dbReference type="ARBA" id="ARBA00023136"/>
    </source>
</evidence>
<evidence type="ECO:0000256" key="5">
    <source>
        <dbReference type="ARBA" id="ARBA00022692"/>
    </source>
</evidence>
<evidence type="ECO:0000256" key="9">
    <source>
        <dbReference type="SAM" id="Phobius"/>
    </source>
</evidence>
<dbReference type="GO" id="GO:0005886">
    <property type="term" value="C:plasma membrane"/>
    <property type="evidence" value="ECO:0007669"/>
    <property type="project" value="UniProtKB-SubCell"/>
</dbReference>
<comment type="caution">
    <text evidence="11">The sequence shown here is derived from an EMBL/GenBank/DDBJ whole genome shotgun (WGS) entry which is preliminary data.</text>
</comment>
<evidence type="ECO:0000256" key="3">
    <source>
        <dbReference type="ARBA" id="ARBA00022448"/>
    </source>
</evidence>
<feature type="transmembrane region" description="Helical" evidence="9">
    <location>
        <begin position="156"/>
        <end position="179"/>
    </location>
</feature>
<name>A0A2N5CYG6_9CAUL</name>
<comment type="similarity">
    <text evidence="2">Belongs to the ABC-2 integral membrane protein family.</text>
</comment>
<dbReference type="InterPro" id="IPR013525">
    <property type="entry name" value="ABC2_TM"/>
</dbReference>
<feature type="transmembrane region" description="Helical" evidence="9">
    <location>
        <begin position="82"/>
        <end position="101"/>
    </location>
</feature>
<organism evidence="11 12">
    <name type="scientific">Caulobacter zeae</name>
    <dbReference type="NCBI Taxonomy" id="2055137"/>
    <lineage>
        <taxon>Bacteria</taxon>
        <taxon>Pseudomonadati</taxon>
        <taxon>Pseudomonadota</taxon>
        <taxon>Alphaproteobacteria</taxon>
        <taxon>Caulobacterales</taxon>
        <taxon>Caulobacteraceae</taxon>
        <taxon>Caulobacter</taxon>
    </lineage>
</organism>
<feature type="transmembrane region" description="Helical" evidence="9">
    <location>
        <begin position="245"/>
        <end position="265"/>
    </location>
</feature>
<keyword evidence="7" id="KW-0625">Polysaccharide transport</keyword>
<protein>
    <recommendedName>
        <fullName evidence="10">ABC-2 type transporter transmembrane domain-containing protein</fullName>
    </recommendedName>
</protein>
<dbReference type="Pfam" id="PF01061">
    <property type="entry name" value="ABC2_membrane"/>
    <property type="match status" value="1"/>
</dbReference>
<dbReference type="EMBL" id="PJRS01000049">
    <property type="protein sequence ID" value="PLR18850.1"/>
    <property type="molecule type" value="Genomic_DNA"/>
</dbReference>
<feature type="domain" description="ABC-2 type transporter transmembrane" evidence="10">
    <location>
        <begin position="33"/>
        <end position="235"/>
    </location>
</feature>
<evidence type="ECO:0000313" key="12">
    <source>
        <dbReference type="Proteomes" id="UP000234479"/>
    </source>
</evidence>
<dbReference type="OrthoDB" id="9796017at2"/>
<evidence type="ECO:0000256" key="6">
    <source>
        <dbReference type="ARBA" id="ARBA00022989"/>
    </source>
</evidence>
<dbReference type="Proteomes" id="UP000234479">
    <property type="component" value="Unassembled WGS sequence"/>
</dbReference>
<dbReference type="GO" id="GO:0015774">
    <property type="term" value="P:polysaccharide transport"/>
    <property type="evidence" value="ECO:0007669"/>
    <property type="project" value="UniProtKB-KW"/>
</dbReference>
<dbReference type="GO" id="GO:0015920">
    <property type="term" value="P:lipopolysaccharide transport"/>
    <property type="evidence" value="ECO:0007669"/>
    <property type="project" value="TreeGrafter"/>
</dbReference>
<feature type="transmembrane region" description="Helical" evidence="9">
    <location>
        <begin position="121"/>
        <end position="149"/>
    </location>
</feature>
<evidence type="ECO:0000313" key="11">
    <source>
        <dbReference type="EMBL" id="PLR18850.1"/>
    </source>
</evidence>
<dbReference type="AlphaFoldDB" id="A0A2N5CYG6"/>
<evidence type="ECO:0000256" key="1">
    <source>
        <dbReference type="ARBA" id="ARBA00004651"/>
    </source>
</evidence>
<proteinExistence type="inferred from homology"/>